<dbReference type="AlphaFoldDB" id="A0A7Y5ASL9"/>
<feature type="chain" id="PRO_5031475838" description="Tetratricopeptide repeat protein" evidence="2">
    <location>
        <begin position="23"/>
        <end position="629"/>
    </location>
</feature>
<evidence type="ECO:0008006" key="5">
    <source>
        <dbReference type="Google" id="ProtNLM"/>
    </source>
</evidence>
<feature type="coiled-coil region" evidence="1">
    <location>
        <begin position="544"/>
        <end position="604"/>
    </location>
</feature>
<keyword evidence="2" id="KW-0732">Signal</keyword>
<keyword evidence="4" id="KW-1185">Reference proteome</keyword>
<name>A0A7Y5ASL9_9GAMM</name>
<evidence type="ECO:0000256" key="2">
    <source>
        <dbReference type="SAM" id="SignalP"/>
    </source>
</evidence>
<dbReference type="EMBL" id="JABSOD010000017">
    <property type="protein sequence ID" value="NRQ43778.1"/>
    <property type="molecule type" value="Genomic_DNA"/>
</dbReference>
<dbReference type="RefSeq" id="WP_173502016.1">
    <property type="nucleotide sequence ID" value="NZ_JABSOD010000017.1"/>
</dbReference>
<gene>
    <name evidence="3" type="ORF">HRH59_14585</name>
</gene>
<keyword evidence="1" id="KW-0175">Coiled coil</keyword>
<sequence>MVERLIYSMLFALMLSLPLTTAAAQATFSDKQQLLTEKHYRQAAWAFYQQQPMPALEALQLAPQQDQRTRLLEAGLYLQLMMPQHAAEVLSALLANPDAGENTLPKALRNIALLQFARYQLELGDKAAARQYLALADITPDGAWLGQQQLLSQLINWPDIDIPSQPDFAGLAQQAEMPYVISNQALVLAKQQPEKALQWLSRLQQQVTVAAPQGFWQLLFSGQWPLQSRPQGFIYPQQEQRALDDYIQLTQAQLLIEQQDLAAADRILANFAADSVLSSSALQLYSYILTEQRHIPTLLAVLQQQIKQQPFSHTAWQAATRIGEQLERALQPRDALAAYHWAEQYYQQQTQLINQQATPLQVDQLQHGMSQWQRLQLSNDNNLHRLQQDALALQQQLNAAPQRQQRLLQLQDVTAYKLTQQQQLLTEQLPLLVERKQQLNQRYTEIQQQLTEASAAPMALALWQGEPYQQLVMLERAEQRLQQLEQSGQAAEPYRQRLQRLRGLLQWQYTDTAAQRRWQLQRLQQQVATALTALEQQLGALQQKGGKAARLQQLQQRLTQLTQQQQQLNLALLSQQQQLLAQLNQQLQQIRRQQLAELTQLQRHNKESMARVMERVLLMADTGGDGARP</sequence>
<feature type="coiled-coil region" evidence="1">
    <location>
        <begin position="429"/>
        <end position="456"/>
    </location>
</feature>
<evidence type="ECO:0000313" key="3">
    <source>
        <dbReference type="EMBL" id="NRQ43778.1"/>
    </source>
</evidence>
<organism evidence="3 4">
    <name type="scientific">Rheinheimera lutimaris</name>
    <dbReference type="NCBI Taxonomy" id="2740584"/>
    <lineage>
        <taxon>Bacteria</taxon>
        <taxon>Pseudomonadati</taxon>
        <taxon>Pseudomonadota</taxon>
        <taxon>Gammaproteobacteria</taxon>
        <taxon>Chromatiales</taxon>
        <taxon>Chromatiaceae</taxon>
        <taxon>Rheinheimera</taxon>
    </lineage>
</organism>
<comment type="caution">
    <text evidence="3">The sequence shown here is derived from an EMBL/GenBank/DDBJ whole genome shotgun (WGS) entry which is preliminary data.</text>
</comment>
<feature type="signal peptide" evidence="2">
    <location>
        <begin position="1"/>
        <end position="22"/>
    </location>
</feature>
<proteinExistence type="predicted"/>
<accession>A0A7Y5ASL9</accession>
<evidence type="ECO:0000256" key="1">
    <source>
        <dbReference type="SAM" id="Coils"/>
    </source>
</evidence>
<protein>
    <recommendedName>
        <fullName evidence="5">Tetratricopeptide repeat protein</fullName>
    </recommendedName>
</protein>
<evidence type="ECO:0000313" key="4">
    <source>
        <dbReference type="Proteomes" id="UP000523161"/>
    </source>
</evidence>
<dbReference type="Proteomes" id="UP000523161">
    <property type="component" value="Unassembled WGS sequence"/>
</dbReference>
<reference evidence="3 4" key="1">
    <citation type="submission" date="2020-06" db="EMBL/GenBank/DDBJ databases">
        <title>Rheinheimera sp. nov., a marine bacterium isolated from coastal.</title>
        <authorList>
            <person name="Yu Q."/>
            <person name="Qi Y."/>
            <person name="Pu J."/>
        </authorList>
    </citation>
    <scope>NUCLEOTIDE SEQUENCE [LARGE SCALE GENOMIC DNA]</scope>
    <source>
        <strain evidence="3 4">YQF-2</strain>
    </source>
</reference>